<evidence type="ECO:0000313" key="2">
    <source>
        <dbReference type="EMBL" id="MBK7676787.1"/>
    </source>
</evidence>
<proteinExistence type="predicted"/>
<dbReference type="Proteomes" id="UP000697998">
    <property type="component" value="Unassembled WGS sequence"/>
</dbReference>
<name>A0A935Q2D6_9PROT</name>
<evidence type="ECO:0000259" key="1">
    <source>
        <dbReference type="Pfam" id="PF02896"/>
    </source>
</evidence>
<dbReference type="EMBL" id="JADJMH010000023">
    <property type="protein sequence ID" value="MBK7676787.1"/>
    <property type="molecule type" value="Genomic_DNA"/>
</dbReference>
<feature type="domain" description="PEP-utilising enzyme C-terminal" evidence="1">
    <location>
        <begin position="47"/>
        <end position="84"/>
    </location>
</feature>
<dbReference type="InterPro" id="IPR015813">
    <property type="entry name" value="Pyrv/PenolPyrv_kinase-like_dom"/>
</dbReference>
<dbReference type="InterPro" id="IPR000121">
    <property type="entry name" value="PEP_util_C"/>
</dbReference>
<dbReference type="SUPFAM" id="SSF51621">
    <property type="entry name" value="Phosphoenolpyruvate/pyruvate domain"/>
    <property type="match status" value="1"/>
</dbReference>
<protein>
    <recommendedName>
        <fullName evidence="1">PEP-utilising enzyme C-terminal domain-containing protein</fullName>
    </recommendedName>
</protein>
<dbReference type="Pfam" id="PF02896">
    <property type="entry name" value="PEP-utilizers_C"/>
    <property type="match status" value="1"/>
</dbReference>
<organism evidence="2 3">
    <name type="scientific">Candidatus Accumulibacter proximus</name>
    <dbReference type="NCBI Taxonomy" id="2954385"/>
    <lineage>
        <taxon>Bacteria</taxon>
        <taxon>Pseudomonadati</taxon>
        <taxon>Pseudomonadota</taxon>
        <taxon>Betaproteobacteria</taxon>
        <taxon>Candidatus Accumulibacter</taxon>
    </lineage>
</organism>
<sequence>MRSTDASGCWQSAKSSLRGEHVEPLDDMIEVCDDREIPVRRAWPRVSFLRRMHFLSIGTNDLIQYSAGHRPQRRTGGRLYDPVDWIRRSRCCRRTPSRAPQEVASRFRSVVSWLQILR</sequence>
<evidence type="ECO:0000313" key="3">
    <source>
        <dbReference type="Proteomes" id="UP000697998"/>
    </source>
</evidence>
<gene>
    <name evidence="2" type="ORF">IPJ27_19615</name>
</gene>
<reference evidence="2 3" key="1">
    <citation type="submission" date="2020-10" db="EMBL/GenBank/DDBJ databases">
        <title>Connecting structure to function with the recovery of over 1000 high-quality activated sludge metagenome-assembled genomes encoding full-length rRNA genes using long-read sequencing.</title>
        <authorList>
            <person name="Singleton C.M."/>
            <person name="Petriglieri F."/>
            <person name="Kristensen J.M."/>
            <person name="Kirkegaard R.H."/>
            <person name="Michaelsen T.Y."/>
            <person name="Andersen M.H."/>
            <person name="Karst S.M."/>
            <person name="Dueholm M.S."/>
            <person name="Nielsen P.H."/>
            <person name="Albertsen M."/>
        </authorList>
    </citation>
    <scope>NUCLEOTIDE SEQUENCE [LARGE SCALE GENOMIC DNA]</scope>
    <source>
        <strain evidence="2">EsbW_18-Q3-R4-48_BATAC.285</strain>
    </source>
</reference>
<accession>A0A935Q2D6</accession>
<dbReference type="AlphaFoldDB" id="A0A935Q2D6"/>
<dbReference type="GO" id="GO:0016772">
    <property type="term" value="F:transferase activity, transferring phosphorus-containing groups"/>
    <property type="evidence" value="ECO:0007669"/>
    <property type="project" value="InterPro"/>
</dbReference>
<comment type="caution">
    <text evidence="2">The sequence shown here is derived from an EMBL/GenBank/DDBJ whole genome shotgun (WGS) entry which is preliminary data.</text>
</comment>